<reference evidence="7 8" key="1">
    <citation type="journal article" date="2012" name="Stand. Genomic Sci.">
        <title>Complete genome sequence of the sulfur compounds oxidizing chemolithoautotroph Sulfuricurvum kujiense type strain (YK-1(T)).</title>
        <authorList>
            <person name="Han C."/>
            <person name="Kotsyurbenko O."/>
            <person name="Chertkov O."/>
            <person name="Held B."/>
            <person name="Lapidus A."/>
            <person name="Nolan M."/>
            <person name="Lucas S."/>
            <person name="Hammon N."/>
            <person name="Deshpande S."/>
            <person name="Cheng J.F."/>
            <person name="Tapia R."/>
            <person name="Goodwin L.A."/>
            <person name="Pitluck S."/>
            <person name="Liolios K."/>
            <person name="Pagani I."/>
            <person name="Ivanova N."/>
            <person name="Mavromatis K."/>
            <person name="Mikhailova N."/>
            <person name="Pati A."/>
            <person name="Chen A."/>
            <person name="Palaniappan K."/>
            <person name="Land M."/>
            <person name="Hauser L."/>
            <person name="Chang Y.J."/>
            <person name="Jeffries C.D."/>
            <person name="Brambilla E.M."/>
            <person name="Rohde M."/>
            <person name="Spring S."/>
            <person name="Sikorski J."/>
            <person name="Goker M."/>
            <person name="Woyke T."/>
            <person name="Bristow J."/>
            <person name="Eisen J.A."/>
            <person name="Markowitz V."/>
            <person name="Hugenholtz P."/>
            <person name="Kyrpides N.C."/>
            <person name="Klenk H.P."/>
            <person name="Detter J.C."/>
        </authorList>
    </citation>
    <scope>NUCLEOTIDE SEQUENCE [LARGE SCALE GENOMIC DNA]</scope>
    <source>
        <strain evidence="8">ATCC BAA-921 / DSM 16994 / JCM 11577 / YK-1</strain>
    </source>
</reference>
<protein>
    <recommendedName>
        <fullName evidence="2">site-specific DNA-methyltransferase (adenine-specific)</fullName>
        <ecNumber evidence="2">2.1.1.72</ecNumber>
    </recommendedName>
</protein>
<accession>E4U270</accession>
<dbReference type="KEGG" id="sku:Sulku_1967"/>
<sequence length="451" mass="52031">MKNVNGKNTVKGKYVKGGFQTFPNGKTVYVEDFIENPQQYFKDSTFNPTTYSNKYNPDGDKTKVRVLLEYVGNKQSFWKINQSLILNRIILSNIVTVVIPFAGSGSDFLTIAPLLIEEIKKSGKQIILVFNDLNTSIVNLLKKISSKFFRQQLIREVRQIILDQKELLDENPTLEDYKVYHKLLVEELNKLELDREMNVRRAALFLVVMNTTFGGNYEWKNGKSRISISSDIKKFQGYSKVIEKIKLMSFYLGYFKVVIENKDYKKILKKYDGINTLFLIDPPYLQQDVDVLVSTKVTYGNPDFPHEECINMVKGLKGQFIYHNYRNNVQTKMFSEDKTIGHIEVHKAINNTKSISNKKKPRCVEVIYFSTWNNETTVEETTPEVSTVETQPSVQEETVVEPTTVQTVPLIPTYPMVSMFPMVSMTPSMVINNNIHYRHLKVVIPFLKSVS</sequence>
<keyword evidence="3 7" id="KW-0489">Methyltransferase</keyword>
<dbReference type="GO" id="GO:1904047">
    <property type="term" value="F:S-adenosyl-L-methionine binding"/>
    <property type="evidence" value="ECO:0007669"/>
    <property type="project" value="TreeGrafter"/>
</dbReference>
<keyword evidence="8" id="KW-1185">Reference proteome</keyword>
<keyword evidence="4" id="KW-0808">Transferase</keyword>
<dbReference type="InterPro" id="IPR023095">
    <property type="entry name" value="Ade_MeTrfase_dom_2"/>
</dbReference>
<evidence type="ECO:0000256" key="3">
    <source>
        <dbReference type="ARBA" id="ARBA00022603"/>
    </source>
</evidence>
<evidence type="ECO:0000256" key="4">
    <source>
        <dbReference type="ARBA" id="ARBA00022679"/>
    </source>
</evidence>
<evidence type="ECO:0000256" key="1">
    <source>
        <dbReference type="ARBA" id="ARBA00006594"/>
    </source>
</evidence>
<dbReference type="InterPro" id="IPR029063">
    <property type="entry name" value="SAM-dependent_MTases_sf"/>
</dbReference>
<dbReference type="eggNOG" id="COG0338">
    <property type="taxonomic scope" value="Bacteria"/>
</dbReference>
<evidence type="ECO:0000313" key="7">
    <source>
        <dbReference type="EMBL" id="ADR34627.1"/>
    </source>
</evidence>
<dbReference type="InterPro" id="IPR012327">
    <property type="entry name" value="MeTrfase_D12"/>
</dbReference>
<dbReference type="STRING" id="709032.Sulku_1967"/>
<dbReference type="Gene3D" id="3.40.50.150">
    <property type="entry name" value="Vaccinia Virus protein VP39"/>
    <property type="match status" value="1"/>
</dbReference>
<dbReference type="Proteomes" id="UP000008721">
    <property type="component" value="Chromosome"/>
</dbReference>
<evidence type="ECO:0000256" key="5">
    <source>
        <dbReference type="ARBA" id="ARBA00022691"/>
    </source>
</evidence>
<dbReference type="Gene3D" id="1.10.1020.10">
    <property type="entry name" value="Adenine-specific Methyltransferase, Domain 2"/>
    <property type="match status" value="1"/>
</dbReference>
<comment type="catalytic activity">
    <reaction evidence="6">
        <text>a 2'-deoxyadenosine in DNA + S-adenosyl-L-methionine = an N(6)-methyl-2'-deoxyadenosine in DNA + S-adenosyl-L-homocysteine + H(+)</text>
        <dbReference type="Rhea" id="RHEA:15197"/>
        <dbReference type="Rhea" id="RHEA-COMP:12418"/>
        <dbReference type="Rhea" id="RHEA-COMP:12419"/>
        <dbReference type="ChEBI" id="CHEBI:15378"/>
        <dbReference type="ChEBI" id="CHEBI:57856"/>
        <dbReference type="ChEBI" id="CHEBI:59789"/>
        <dbReference type="ChEBI" id="CHEBI:90615"/>
        <dbReference type="ChEBI" id="CHEBI:90616"/>
        <dbReference type="EC" id="2.1.1.72"/>
    </reaction>
</comment>
<dbReference type="GO" id="GO:0032259">
    <property type="term" value="P:methylation"/>
    <property type="evidence" value="ECO:0007669"/>
    <property type="project" value="UniProtKB-KW"/>
</dbReference>
<dbReference type="EMBL" id="CP002355">
    <property type="protein sequence ID" value="ADR34627.1"/>
    <property type="molecule type" value="Genomic_DNA"/>
</dbReference>
<gene>
    <name evidence="7" type="ordered locus">Sulku_1967</name>
</gene>
<dbReference type="GO" id="GO:0009007">
    <property type="term" value="F:site-specific DNA-methyltransferase (adenine-specific) activity"/>
    <property type="evidence" value="ECO:0007669"/>
    <property type="project" value="UniProtKB-EC"/>
</dbReference>
<dbReference type="OrthoDB" id="5346291at2"/>
<dbReference type="Pfam" id="PF02086">
    <property type="entry name" value="MethyltransfD12"/>
    <property type="match status" value="1"/>
</dbReference>
<evidence type="ECO:0000313" key="8">
    <source>
        <dbReference type="Proteomes" id="UP000008721"/>
    </source>
</evidence>
<proteinExistence type="inferred from homology"/>
<dbReference type="AlphaFoldDB" id="E4U270"/>
<dbReference type="RefSeq" id="WP_013460824.1">
    <property type="nucleotide sequence ID" value="NC_014762.1"/>
</dbReference>
<keyword evidence="5" id="KW-0949">S-adenosyl-L-methionine</keyword>
<evidence type="ECO:0000256" key="6">
    <source>
        <dbReference type="ARBA" id="ARBA00047942"/>
    </source>
</evidence>
<dbReference type="GO" id="GO:0006298">
    <property type="term" value="P:mismatch repair"/>
    <property type="evidence" value="ECO:0007669"/>
    <property type="project" value="TreeGrafter"/>
</dbReference>
<evidence type="ECO:0000256" key="2">
    <source>
        <dbReference type="ARBA" id="ARBA00011900"/>
    </source>
</evidence>
<comment type="similarity">
    <text evidence="1">Belongs to the N(4)/N(6)-methyltransferase family.</text>
</comment>
<dbReference type="SUPFAM" id="SSF53335">
    <property type="entry name" value="S-adenosyl-L-methionine-dependent methyltransferases"/>
    <property type="match status" value="1"/>
</dbReference>
<dbReference type="EC" id="2.1.1.72" evidence="2"/>
<dbReference type="GO" id="GO:0009307">
    <property type="term" value="P:DNA restriction-modification system"/>
    <property type="evidence" value="ECO:0007669"/>
    <property type="project" value="InterPro"/>
</dbReference>
<organism evidence="7 8">
    <name type="scientific">Sulfuricurvum kujiense (strain ATCC BAA-921 / DSM 16994 / JCM 11577 / YK-1)</name>
    <dbReference type="NCBI Taxonomy" id="709032"/>
    <lineage>
        <taxon>Bacteria</taxon>
        <taxon>Pseudomonadati</taxon>
        <taxon>Campylobacterota</taxon>
        <taxon>Epsilonproteobacteria</taxon>
        <taxon>Campylobacterales</taxon>
        <taxon>Sulfurimonadaceae</taxon>
        <taxon>Sulfuricurvum</taxon>
    </lineage>
</organism>
<name>E4U270_SULKY</name>
<dbReference type="HOGENOM" id="CLU_606807_0_0_7"/>
<dbReference type="PANTHER" id="PTHR30481">
    <property type="entry name" value="DNA ADENINE METHYLASE"/>
    <property type="match status" value="1"/>
</dbReference>
<dbReference type="GO" id="GO:0043565">
    <property type="term" value="F:sequence-specific DNA binding"/>
    <property type="evidence" value="ECO:0007669"/>
    <property type="project" value="TreeGrafter"/>
</dbReference>